<dbReference type="Proteomes" id="UP000266673">
    <property type="component" value="Unassembled WGS sequence"/>
</dbReference>
<sequence length="316" mass="36495">MIFDSDDLITLQENALISLIKDDELQMEESEIWDKVILWGKAKTPNLPFELEQWTDKDFKSLKVTLQHCLPYIRYFQMSDEDIVKKIKPYRNILEKSLWDDILINRLVPDMIITSQILPPRKNSSSQLLPQREFMITLNSSIITLQHAAEISSWIDRRSTIYNITKIPYKFKLLLRGSRNGFDAVSFHMRCDNIPNTLIVLKVRDSNELLGGYNPLIWNAGDGYARTSDSFVFSLANGNLNKSILSRVSDASSAICQSSLSQGPWFGDNDLGMSDSTNPKKWLCKKYAYEKPIRSSEGWFFVDEYEVFQICKTFKS</sequence>
<reference evidence="2 3" key="1">
    <citation type="submission" date="2018-06" db="EMBL/GenBank/DDBJ databases">
        <title>Comparative genomics reveals the genomic features of Rhizophagus irregularis, R. cerebriforme, R. diaphanum and Gigaspora rosea, and their symbiotic lifestyle signature.</title>
        <authorList>
            <person name="Morin E."/>
            <person name="San Clemente H."/>
            <person name="Chen E.C.H."/>
            <person name="De La Providencia I."/>
            <person name="Hainaut M."/>
            <person name="Kuo A."/>
            <person name="Kohler A."/>
            <person name="Murat C."/>
            <person name="Tang N."/>
            <person name="Roy S."/>
            <person name="Loubradou J."/>
            <person name="Henrissat B."/>
            <person name="Grigoriev I.V."/>
            <person name="Corradi N."/>
            <person name="Roux C."/>
            <person name="Martin F.M."/>
        </authorList>
    </citation>
    <scope>NUCLEOTIDE SEQUENCE [LARGE SCALE GENOMIC DNA]</scope>
    <source>
        <strain evidence="2 3">DAOM 194757</strain>
    </source>
</reference>
<proteinExistence type="predicted"/>
<dbReference type="Pfam" id="PF07534">
    <property type="entry name" value="TLD"/>
    <property type="match status" value="1"/>
</dbReference>
<evidence type="ECO:0000313" key="3">
    <source>
        <dbReference type="Proteomes" id="UP000266673"/>
    </source>
</evidence>
<dbReference type="PROSITE" id="PS51886">
    <property type="entry name" value="TLDC"/>
    <property type="match status" value="1"/>
</dbReference>
<organism evidence="2 3">
    <name type="scientific">Gigaspora rosea</name>
    <dbReference type="NCBI Taxonomy" id="44941"/>
    <lineage>
        <taxon>Eukaryota</taxon>
        <taxon>Fungi</taxon>
        <taxon>Fungi incertae sedis</taxon>
        <taxon>Mucoromycota</taxon>
        <taxon>Glomeromycotina</taxon>
        <taxon>Glomeromycetes</taxon>
        <taxon>Diversisporales</taxon>
        <taxon>Gigasporaceae</taxon>
        <taxon>Gigaspora</taxon>
    </lineage>
</organism>
<accession>A0A397VTM4</accession>
<keyword evidence="3" id="KW-1185">Reference proteome</keyword>
<dbReference type="EMBL" id="QKWP01000156">
    <property type="protein sequence ID" value="RIB25925.1"/>
    <property type="molecule type" value="Genomic_DNA"/>
</dbReference>
<evidence type="ECO:0000259" key="1">
    <source>
        <dbReference type="PROSITE" id="PS51886"/>
    </source>
</evidence>
<gene>
    <name evidence="2" type="ORF">C2G38_2066261</name>
</gene>
<dbReference type="OrthoDB" id="2428684at2759"/>
<name>A0A397VTM4_9GLOM</name>
<dbReference type="InterPro" id="IPR006571">
    <property type="entry name" value="TLDc_dom"/>
</dbReference>
<feature type="domain" description="TLDc" evidence="1">
    <location>
        <begin position="141"/>
        <end position="311"/>
    </location>
</feature>
<dbReference type="AlphaFoldDB" id="A0A397VTM4"/>
<comment type="caution">
    <text evidence="2">The sequence shown here is derived from an EMBL/GenBank/DDBJ whole genome shotgun (WGS) entry which is preliminary data.</text>
</comment>
<dbReference type="Gene3D" id="1.25.40.420">
    <property type="match status" value="1"/>
</dbReference>
<evidence type="ECO:0000313" key="2">
    <source>
        <dbReference type="EMBL" id="RIB25925.1"/>
    </source>
</evidence>
<protein>
    <recommendedName>
        <fullName evidence="1">TLDc domain-containing protein</fullName>
    </recommendedName>
</protein>